<proteinExistence type="predicted"/>
<gene>
    <name evidence="2" type="ORF">METZ01_LOCUS31531</name>
</gene>
<dbReference type="SUPFAM" id="SSF54427">
    <property type="entry name" value="NTF2-like"/>
    <property type="match status" value="1"/>
</dbReference>
<dbReference type="Pfam" id="PF13577">
    <property type="entry name" value="SnoaL_4"/>
    <property type="match status" value="1"/>
</dbReference>
<evidence type="ECO:0000313" key="2">
    <source>
        <dbReference type="EMBL" id="SUZ78677.1"/>
    </source>
</evidence>
<feature type="domain" description="SnoaL-like" evidence="1">
    <location>
        <begin position="4"/>
        <end position="128"/>
    </location>
</feature>
<dbReference type="InterPro" id="IPR032710">
    <property type="entry name" value="NTF2-like_dom_sf"/>
</dbReference>
<sequence length="148" mass="16571">MDSATAITNLLHRYAELFDAGNHEACADLFAHARIVLDPNAPLVVDRDGLLDVWRSIVILHEDGTPRTQHVVTNPILDIDEVAGTATCRSAYTVLQQVDDGPLQTVAAGRYHDRFERVDGEWRFSERDYSRLDLVGDVGQHLRSIPRP</sequence>
<dbReference type="Gene3D" id="3.10.450.50">
    <property type="match status" value="1"/>
</dbReference>
<dbReference type="InterPro" id="IPR037401">
    <property type="entry name" value="SnoaL-like"/>
</dbReference>
<evidence type="ECO:0000259" key="1">
    <source>
        <dbReference type="Pfam" id="PF13577"/>
    </source>
</evidence>
<name>A0A381QKY8_9ZZZZ</name>
<accession>A0A381QKY8</accession>
<reference evidence="2" key="1">
    <citation type="submission" date="2018-05" db="EMBL/GenBank/DDBJ databases">
        <authorList>
            <person name="Lanie J.A."/>
            <person name="Ng W.-L."/>
            <person name="Kazmierczak K.M."/>
            <person name="Andrzejewski T.M."/>
            <person name="Davidsen T.M."/>
            <person name="Wayne K.J."/>
            <person name="Tettelin H."/>
            <person name="Glass J.I."/>
            <person name="Rusch D."/>
            <person name="Podicherti R."/>
            <person name="Tsui H.-C.T."/>
            <person name="Winkler M.E."/>
        </authorList>
    </citation>
    <scope>NUCLEOTIDE SEQUENCE</scope>
</reference>
<protein>
    <recommendedName>
        <fullName evidence="1">SnoaL-like domain-containing protein</fullName>
    </recommendedName>
</protein>
<dbReference type="EMBL" id="UINC01001362">
    <property type="protein sequence ID" value="SUZ78677.1"/>
    <property type="molecule type" value="Genomic_DNA"/>
</dbReference>
<dbReference type="AlphaFoldDB" id="A0A381QKY8"/>
<organism evidence="2">
    <name type="scientific">marine metagenome</name>
    <dbReference type="NCBI Taxonomy" id="408172"/>
    <lineage>
        <taxon>unclassified sequences</taxon>
        <taxon>metagenomes</taxon>
        <taxon>ecological metagenomes</taxon>
    </lineage>
</organism>